<reference evidence="2 3" key="1">
    <citation type="submission" date="2020-01" db="EMBL/GenBank/DDBJ databases">
        <authorList>
            <person name="Gupta K D."/>
        </authorList>
    </citation>
    <scope>NUCLEOTIDE SEQUENCE [LARGE SCALE GENOMIC DNA]</scope>
</reference>
<proteinExistence type="predicted"/>
<evidence type="ECO:0000256" key="1">
    <source>
        <dbReference type="SAM" id="MobiDB-lite"/>
    </source>
</evidence>
<keyword evidence="3" id="KW-1185">Reference proteome</keyword>
<dbReference type="EMBL" id="CACVBS010000062">
    <property type="protein sequence ID" value="CAA7267732.1"/>
    <property type="molecule type" value="Genomic_DNA"/>
</dbReference>
<name>A0A8S0X5I8_CYCAE</name>
<sequence>MRPVAQRIVSTKGAKPHSVTPESGSSNKLREMTRKELEQWHKSLHHRDEYEPSFDDLDEASDYPFQDQDSVWVCTKQKKWCPGKVTGRTPRIGNTRIRKEGYFYAVSFGSRSHLRKYFAPLNGEMKPNSEEVRELLRSDGWLPDDDEMTSDGGSNYTDS</sequence>
<feature type="region of interest" description="Disordered" evidence="1">
    <location>
        <begin position="1"/>
        <end position="36"/>
    </location>
</feature>
<dbReference type="AlphaFoldDB" id="A0A8S0X5I8"/>
<protein>
    <submittedName>
        <fullName evidence="2">Uncharacterized protein</fullName>
    </submittedName>
</protein>
<comment type="caution">
    <text evidence="2">The sequence shown here is derived from an EMBL/GenBank/DDBJ whole genome shotgun (WGS) entry which is preliminary data.</text>
</comment>
<dbReference type="Proteomes" id="UP000467700">
    <property type="component" value="Unassembled WGS sequence"/>
</dbReference>
<evidence type="ECO:0000313" key="3">
    <source>
        <dbReference type="Proteomes" id="UP000467700"/>
    </source>
</evidence>
<accession>A0A8S0X5I8</accession>
<dbReference type="OrthoDB" id="3205170at2759"/>
<gene>
    <name evidence="2" type="ORF">AAE3_LOCUS9976</name>
</gene>
<evidence type="ECO:0000313" key="2">
    <source>
        <dbReference type="EMBL" id="CAA7267732.1"/>
    </source>
</evidence>
<feature type="region of interest" description="Disordered" evidence="1">
    <location>
        <begin position="129"/>
        <end position="159"/>
    </location>
</feature>
<organism evidence="2 3">
    <name type="scientific">Cyclocybe aegerita</name>
    <name type="common">Black poplar mushroom</name>
    <name type="synonym">Agrocybe aegerita</name>
    <dbReference type="NCBI Taxonomy" id="1973307"/>
    <lineage>
        <taxon>Eukaryota</taxon>
        <taxon>Fungi</taxon>
        <taxon>Dikarya</taxon>
        <taxon>Basidiomycota</taxon>
        <taxon>Agaricomycotina</taxon>
        <taxon>Agaricomycetes</taxon>
        <taxon>Agaricomycetidae</taxon>
        <taxon>Agaricales</taxon>
        <taxon>Agaricineae</taxon>
        <taxon>Bolbitiaceae</taxon>
        <taxon>Cyclocybe</taxon>
    </lineage>
</organism>